<dbReference type="PANTHER" id="PTHR39200:SF1">
    <property type="entry name" value="AUTO-TRANSPORTER ADHESIN HEAD GIN DOMAIN-CONTAINING PROTEIN-RELATED"/>
    <property type="match status" value="1"/>
</dbReference>
<dbReference type="Gene3D" id="2.160.20.120">
    <property type="match status" value="1"/>
</dbReference>
<organism evidence="3 4">
    <name type="scientific">Chitinophaga pollutisoli</name>
    <dbReference type="NCBI Taxonomy" id="3133966"/>
    <lineage>
        <taxon>Bacteria</taxon>
        <taxon>Pseudomonadati</taxon>
        <taxon>Bacteroidota</taxon>
        <taxon>Chitinophagia</taxon>
        <taxon>Chitinophagales</taxon>
        <taxon>Chitinophagaceae</taxon>
        <taxon>Chitinophaga</taxon>
    </lineage>
</organism>
<evidence type="ECO:0000259" key="2">
    <source>
        <dbReference type="Pfam" id="PF10988"/>
    </source>
</evidence>
<proteinExistence type="predicted"/>
<reference evidence="4" key="1">
    <citation type="submission" date="2024-03" db="EMBL/GenBank/DDBJ databases">
        <title>Chitinophaga horti sp. nov., isolated from garden soil.</title>
        <authorList>
            <person name="Lee D.S."/>
            <person name="Han D.M."/>
            <person name="Baek J.H."/>
            <person name="Choi D.G."/>
            <person name="Jeon J.H."/>
            <person name="Jeon C.O."/>
        </authorList>
    </citation>
    <scope>NUCLEOTIDE SEQUENCE [LARGE SCALE GENOMIC DNA]</scope>
    <source>
        <strain evidence="4">GPA1</strain>
    </source>
</reference>
<dbReference type="Pfam" id="PF10988">
    <property type="entry name" value="DUF2807"/>
    <property type="match status" value="1"/>
</dbReference>
<evidence type="ECO:0000256" key="1">
    <source>
        <dbReference type="SAM" id="SignalP"/>
    </source>
</evidence>
<dbReference type="RefSeq" id="WP_341835464.1">
    <property type="nucleotide sequence ID" value="NZ_CP149822.1"/>
</dbReference>
<keyword evidence="4" id="KW-1185">Reference proteome</keyword>
<gene>
    <name evidence="3" type="ORF">WJU16_21525</name>
</gene>
<name>A0ABZ2YM24_9BACT</name>
<feature type="signal peptide" evidence="1">
    <location>
        <begin position="1"/>
        <end position="21"/>
    </location>
</feature>
<evidence type="ECO:0000313" key="4">
    <source>
        <dbReference type="Proteomes" id="UP001485459"/>
    </source>
</evidence>
<dbReference type="Proteomes" id="UP001485459">
    <property type="component" value="Chromosome"/>
</dbReference>
<keyword evidence="1" id="KW-0732">Signal</keyword>
<sequence length="240" mass="25410">MKKFAALLGVALLTFALTATAQRQKISGNGTMKKEKRTVSGSFESIGVSGQFNVQIRQGSGTSIEIEGDENLLPYIETVLDGHDLEIRYRRHTDVRPSKPVNVWITNPTISELAGSGKVVFKSDGKLKGDKLEVALSGIGEADLDVDYEKLEVALSGNGKVRLAGKADKTEVAISGSADVDAPAMATEETEVAISGSGKAFVNVSKKLEIAISGSGSVRYKGDARVEQSVSGNGRVTHEN</sequence>
<feature type="chain" id="PRO_5046291711" evidence="1">
    <location>
        <begin position="22"/>
        <end position="240"/>
    </location>
</feature>
<evidence type="ECO:0000313" key="3">
    <source>
        <dbReference type="EMBL" id="WZN40548.1"/>
    </source>
</evidence>
<protein>
    <submittedName>
        <fullName evidence="3">Head GIN domain-containing protein</fullName>
    </submittedName>
</protein>
<dbReference type="EMBL" id="CP149822">
    <property type="protein sequence ID" value="WZN40548.1"/>
    <property type="molecule type" value="Genomic_DNA"/>
</dbReference>
<dbReference type="InterPro" id="IPR021255">
    <property type="entry name" value="DUF2807"/>
</dbReference>
<dbReference type="PANTHER" id="PTHR39200">
    <property type="entry name" value="HYPOTHETICAL EXPORTED PROTEIN"/>
    <property type="match status" value="1"/>
</dbReference>
<feature type="domain" description="Putative auto-transporter adhesin head GIN" evidence="2">
    <location>
        <begin position="43"/>
        <end position="224"/>
    </location>
</feature>
<accession>A0ABZ2YM24</accession>